<dbReference type="PANTHER" id="PTHR43312:SF1">
    <property type="entry name" value="NADP-DEPENDENT OXIDOREDUCTASE DOMAIN-CONTAINING PROTEIN"/>
    <property type="match status" value="1"/>
</dbReference>
<dbReference type="InParanoid" id="K9U3C6"/>
<evidence type="ECO:0000259" key="1">
    <source>
        <dbReference type="Pfam" id="PF00248"/>
    </source>
</evidence>
<dbReference type="InterPro" id="IPR023210">
    <property type="entry name" value="NADP_OxRdtase_dom"/>
</dbReference>
<dbReference type="SUPFAM" id="SSF51430">
    <property type="entry name" value="NAD(P)-linked oxidoreductase"/>
    <property type="match status" value="1"/>
</dbReference>
<keyword evidence="3" id="KW-1185">Reference proteome</keyword>
<organism evidence="2 3">
    <name type="scientific">Chroococcidiopsis thermalis (strain PCC 7203)</name>
    <dbReference type="NCBI Taxonomy" id="251229"/>
    <lineage>
        <taxon>Bacteria</taxon>
        <taxon>Bacillati</taxon>
        <taxon>Cyanobacteriota</taxon>
        <taxon>Cyanophyceae</taxon>
        <taxon>Chroococcidiopsidales</taxon>
        <taxon>Chroococcidiopsidaceae</taxon>
        <taxon>Chroococcidiopsis</taxon>
    </lineage>
</organism>
<name>K9U3C6_CHRTP</name>
<accession>K9U3C6</accession>
<dbReference type="KEGG" id="cthe:Chro_3884"/>
<reference evidence="2 3" key="1">
    <citation type="submission" date="2012-06" db="EMBL/GenBank/DDBJ databases">
        <title>Finished chromosome of genome of Chroococcidiopsis thermalis PCC 7203.</title>
        <authorList>
            <consortium name="US DOE Joint Genome Institute"/>
            <person name="Gugger M."/>
            <person name="Coursin T."/>
            <person name="Rippka R."/>
            <person name="Tandeau De Marsac N."/>
            <person name="Huntemann M."/>
            <person name="Wei C.-L."/>
            <person name="Han J."/>
            <person name="Detter J.C."/>
            <person name="Han C."/>
            <person name="Tapia R."/>
            <person name="Davenport K."/>
            <person name="Daligault H."/>
            <person name="Erkkila T."/>
            <person name="Gu W."/>
            <person name="Munk A.C.C."/>
            <person name="Teshima H."/>
            <person name="Xu Y."/>
            <person name="Chain P."/>
            <person name="Chen A."/>
            <person name="Krypides N."/>
            <person name="Mavromatis K."/>
            <person name="Markowitz V."/>
            <person name="Szeto E."/>
            <person name="Ivanova N."/>
            <person name="Mikhailova N."/>
            <person name="Ovchinnikova G."/>
            <person name="Pagani I."/>
            <person name="Pati A."/>
            <person name="Goodwin L."/>
            <person name="Peters L."/>
            <person name="Pitluck S."/>
            <person name="Woyke T."/>
            <person name="Kerfeld C."/>
        </authorList>
    </citation>
    <scope>NUCLEOTIDE SEQUENCE [LARGE SCALE GENOMIC DNA]</scope>
    <source>
        <strain evidence="2 3">PCC 7203</strain>
    </source>
</reference>
<proteinExistence type="predicted"/>
<protein>
    <submittedName>
        <fullName evidence="2">Aldo/keto reductase</fullName>
    </submittedName>
</protein>
<dbReference type="PATRIC" id="fig|251229.3.peg.4540"/>
<dbReference type="STRING" id="251229.Chro_3884"/>
<dbReference type="Gene3D" id="3.20.20.100">
    <property type="entry name" value="NADP-dependent oxidoreductase domain"/>
    <property type="match status" value="1"/>
</dbReference>
<dbReference type="PANTHER" id="PTHR43312">
    <property type="entry name" value="D-THREO-ALDOSE 1-DEHYDROGENASE"/>
    <property type="match status" value="1"/>
</dbReference>
<dbReference type="eggNOG" id="COG0667">
    <property type="taxonomic scope" value="Bacteria"/>
</dbReference>
<sequence length="268" mass="30203">MEIVTQQGHSASILGLAASGGMDANCIAAAFEAGINYFFFYDFTNEKFLAGLRSLLATKREQVLVATGSQERDLNWLRRDFDSVRQQLNIDVVDAFFVEYIYPSEDMQQVEAVLEQLQLWQQKGLVRYVGVTTHNRPIALELIKRGKCELLMHRYNMAHRKAEENVLPSAQAASIPVVAFTCTRWGTLLKGHPNWQEKPPTAADCYRYVLSHGAVRLALTAPQNLQQLQENLAVLPAPPLSPAEITRWQKYGDLIYGSGEDAFETQWV</sequence>
<dbReference type="AlphaFoldDB" id="K9U3C6"/>
<dbReference type="RefSeq" id="WP_015155843.1">
    <property type="nucleotide sequence ID" value="NC_019695.1"/>
</dbReference>
<dbReference type="HOGENOM" id="CLU_1007200_0_0_3"/>
<feature type="domain" description="NADP-dependent oxidoreductase" evidence="1">
    <location>
        <begin position="26"/>
        <end position="190"/>
    </location>
</feature>
<gene>
    <name evidence="2" type="ORF">Chro_3884</name>
</gene>
<dbReference type="Proteomes" id="UP000010384">
    <property type="component" value="Chromosome"/>
</dbReference>
<dbReference type="Pfam" id="PF00248">
    <property type="entry name" value="Aldo_ket_red"/>
    <property type="match status" value="1"/>
</dbReference>
<evidence type="ECO:0000313" key="2">
    <source>
        <dbReference type="EMBL" id="AFY89300.1"/>
    </source>
</evidence>
<evidence type="ECO:0000313" key="3">
    <source>
        <dbReference type="Proteomes" id="UP000010384"/>
    </source>
</evidence>
<dbReference type="EMBL" id="CP003597">
    <property type="protein sequence ID" value="AFY89300.1"/>
    <property type="molecule type" value="Genomic_DNA"/>
</dbReference>
<dbReference type="InterPro" id="IPR053135">
    <property type="entry name" value="AKR2_Oxidoreductase"/>
</dbReference>
<dbReference type="InterPro" id="IPR036812">
    <property type="entry name" value="NAD(P)_OxRdtase_dom_sf"/>
</dbReference>
<dbReference type="OrthoDB" id="570334at2"/>